<feature type="coiled-coil region" evidence="17">
    <location>
        <begin position="35"/>
        <end position="94"/>
    </location>
</feature>
<dbReference type="GO" id="GO:0005886">
    <property type="term" value="C:plasma membrane"/>
    <property type="evidence" value="ECO:0007669"/>
    <property type="project" value="UniProtKB-SubCell"/>
</dbReference>
<evidence type="ECO:0000256" key="2">
    <source>
        <dbReference type="ARBA" id="ARBA00005513"/>
    </source>
</evidence>
<dbReference type="GO" id="GO:0046933">
    <property type="term" value="F:proton-transporting ATP synthase activity, rotational mechanism"/>
    <property type="evidence" value="ECO:0007669"/>
    <property type="project" value="UniProtKB-UniRule"/>
</dbReference>
<keyword evidence="3 15" id="KW-0813">Transport</keyword>
<dbReference type="OrthoDB" id="8479836at2"/>
<feature type="transmembrane region" description="Helical" evidence="15">
    <location>
        <begin position="6"/>
        <end position="23"/>
    </location>
</feature>
<dbReference type="GO" id="GO:0045259">
    <property type="term" value="C:proton-transporting ATP synthase complex"/>
    <property type="evidence" value="ECO:0007669"/>
    <property type="project" value="UniProtKB-KW"/>
</dbReference>
<keyword evidence="19" id="KW-1185">Reference proteome</keyword>
<evidence type="ECO:0000256" key="16">
    <source>
        <dbReference type="RuleBase" id="RU003848"/>
    </source>
</evidence>
<dbReference type="PANTHER" id="PTHR33445:SF1">
    <property type="entry name" value="ATP SYNTHASE SUBUNIT B"/>
    <property type="match status" value="1"/>
</dbReference>
<dbReference type="InterPro" id="IPR002146">
    <property type="entry name" value="ATP_synth_b/b'su_bac/chlpt"/>
</dbReference>
<evidence type="ECO:0000256" key="12">
    <source>
        <dbReference type="ARBA" id="ARBA00025198"/>
    </source>
</evidence>
<evidence type="ECO:0000313" key="19">
    <source>
        <dbReference type="Proteomes" id="UP000244081"/>
    </source>
</evidence>
<comment type="similarity">
    <text evidence="2 15 16">Belongs to the ATPase B chain family.</text>
</comment>
<keyword evidence="6 15" id="KW-0812">Transmembrane</keyword>
<evidence type="ECO:0000256" key="14">
    <source>
        <dbReference type="ARBA" id="ARBA00025830"/>
    </source>
</evidence>
<evidence type="ECO:0000256" key="11">
    <source>
        <dbReference type="ARBA" id="ARBA00023310"/>
    </source>
</evidence>
<keyword evidence="7 15" id="KW-0375">Hydrogen ion transport</keyword>
<evidence type="ECO:0000256" key="13">
    <source>
        <dbReference type="ARBA" id="ARBA00025614"/>
    </source>
</evidence>
<dbReference type="Pfam" id="PF00430">
    <property type="entry name" value="ATP-synt_B"/>
    <property type="match status" value="1"/>
</dbReference>
<evidence type="ECO:0000256" key="10">
    <source>
        <dbReference type="ARBA" id="ARBA00023136"/>
    </source>
</evidence>
<sequence>MDQTFWALVGLIIFIGIVIWAKVPGKITSALDDRADGIRKELEEARRLREEAQALLADYQRKHREAEEEAETIVAEARREAELLTVQTEAALNEMIERRTRLAETKIAMAESQAMAEVKARATDVAVAAAEKILEAKVTGKVAEKLLADSIKEVGSRIN</sequence>
<comment type="subunit">
    <text evidence="14 15">F-type ATPases have 2 components, F(1) - the catalytic core - and F(0) - the membrane proton channel. F(1) has five subunits: alpha(3), beta(3), gamma(1), delta(1), epsilon(1). F(0) has three main subunits: a(1), b(2) and c(10-14). The alpha and beta chains form an alternating ring which encloses part of the gamma chain. F(1) is attached to F(0) by a central stalk formed by the gamma and epsilon chains, while a peripheral stalk is formed by the delta and b chains.</text>
</comment>
<reference evidence="18 19" key="1">
    <citation type="submission" date="2018-04" db="EMBL/GenBank/DDBJ databases">
        <title>Genomic Encyclopedia of Archaeal and Bacterial Type Strains, Phase II (KMG-II): from individual species to whole genera.</title>
        <authorList>
            <person name="Goeker M."/>
        </authorList>
    </citation>
    <scope>NUCLEOTIDE SEQUENCE [LARGE SCALE GENOMIC DNA]</scope>
    <source>
        <strain evidence="18 19">DSM 23382</strain>
    </source>
</reference>
<protein>
    <recommendedName>
        <fullName evidence="15">ATP synthase subunit b</fullName>
    </recommendedName>
    <alternativeName>
        <fullName evidence="15">ATP synthase F(0) sector subunit b</fullName>
    </alternativeName>
    <alternativeName>
        <fullName evidence="15">ATPase subunit I</fullName>
    </alternativeName>
    <alternativeName>
        <fullName evidence="15">F-type ATPase subunit b</fullName>
        <shortName evidence="15">F-ATPase subunit b</shortName>
    </alternativeName>
</protein>
<evidence type="ECO:0000256" key="5">
    <source>
        <dbReference type="ARBA" id="ARBA00022547"/>
    </source>
</evidence>
<comment type="caution">
    <text evidence="18">The sequence shown here is derived from an EMBL/GenBank/DDBJ whole genome shotgun (WGS) entry which is preliminary data.</text>
</comment>
<keyword evidence="4 15" id="KW-1003">Cell membrane</keyword>
<dbReference type="InterPro" id="IPR050059">
    <property type="entry name" value="ATP_synthase_B_chain"/>
</dbReference>
<comment type="subcellular location">
    <subcellularLocation>
        <location evidence="1">Cell inner membrane</location>
        <topology evidence="1">Single-pass membrane protein</topology>
    </subcellularLocation>
    <subcellularLocation>
        <location evidence="15">Cell membrane</location>
        <topology evidence="15">Single-pass membrane protein</topology>
    </subcellularLocation>
</comment>
<keyword evidence="10 15" id="KW-0472">Membrane</keyword>
<organism evidence="18 19">
    <name type="scientific">Breoghania corrubedonensis</name>
    <dbReference type="NCBI Taxonomy" id="665038"/>
    <lineage>
        <taxon>Bacteria</taxon>
        <taxon>Pseudomonadati</taxon>
        <taxon>Pseudomonadota</taxon>
        <taxon>Alphaproteobacteria</taxon>
        <taxon>Hyphomicrobiales</taxon>
        <taxon>Stappiaceae</taxon>
        <taxon>Breoghania</taxon>
    </lineage>
</organism>
<name>A0A2T5VEQ3_9HYPH</name>
<dbReference type="HAMAP" id="MF_01398">
    <property type="entry name" value="ATP_synth_b_bprime"/>
    <property type="match status" value="1"/>
</dbReference>
<evidence type="ECO:0000256" key="8">
    <source>
        <dbReference type="ARBA" id="ARBA00022989"/>
    </source>
</evidence>
<evidence type="ECO:0000256" key="4">
    <source>
        <dbReference type="ARBA" id="ARBA00022475"/>
    </source>
</evidence>
<dbReference type="PANTHER" id="PTHR33445">
    <property type="entry name" value="ATP SYNTHASE SUBUNIT B', CHLOROPLASTIC"/>
    <property type="match status" value="1"/>
</dbReference>
<keyword evidence="9 15" id="KW-0406">Ion transport</keyword>
<comment type="function">
    <text evidence="13">Component of the F(0) channel, it forms part of the peripheral stalk, linking F(1) to F(0). The b'-subunit is a diverged and duplicated form of b found in plants and photosynthetic bacteria.</text>
</comment>
<dbReference type="AlphaFoldDB" id="A0A2T5VEQ3"/>
<evidence type="ECO:0000256" key="3">
    <source>
        <dbReference type="ARBA" id="ARBA00022448"/>
    </source>
</evidence>
<keyword evidence="8 15" id="KW-1133">Transmembrane helix</keyword>
<dbReference type="RefSeq" id="WP_107987825.1">
    <property type="nucleotide sequence ID" value="NZ_QAYG01000001.1"/>
</dbReference>
<keyword evidence="11 15" id="KW-0066">ATP synthesis</keyword>
<keyword evidence="5 15" id="KW-0138">CF(0)</keyword>
<dbReference type="GO" id="GO:0046961">
    <property type="term" value="F:proton-transporting ATPase activity, rotational mechanism"/>
    <property type="evidence" value="ECO:0007669"/>
    <property type="project" value="TreeGrafter"/>
</dbReference>
<proteinExistence type="inferred from homology"/>
<gene>
    <name evidence="15" type="primary">atpF</name>
    <name evidence="18" type="ORF">C8N35_101265</name>
</gene>
<evidence type="ECO:0000256" key="17">
    <source>
        <dbReference type="SAM" id="Coils"/>
    </source>
</evidence>
<evidence type="ECO:0000256" key="6">
    <source>
        <dbReference type="ARBA" id="ARBA00022692"/>
    </source>
</evidence>
<evidence type="ECO:0000256" key="15">
    <source>
        <dbReference type="HAMAP-Rule" id="MF_01398"/>
    </source>
</evidence>
<comment type="function">
    <text evidence="12 15">F(1)F(0) ATP synthase produces ATP from ADP in the presence of a proton or sodium gradient. F-type ATPases consist of two structural domains, F(1) containing the extramembraneous catalytic core and F(0) containing the membrane proton channel, linked together by a central stalk and a peripheral stalk. During catalysis, ATP synthesis in the catalytic domain of F(1) is coupled via a rotary mechanism of the central stalk subunits to proton translocation.</text>
</comment>
<evidence type="ECO:0000256" key="9">
    <source>
        <dbReference type="ARBA" id="ARBA00023065"/>
    </source>
</evidence>
<dbReference type="EMBL" id="QAYG01000001">
    <property type="protein sequence ID" value="PTW62227.1"/>
    <property type="molecule type" value="Genomic_DNA"/>
</dbReference>
<accession>A0A2T5VEQ3</accession>
<evidence type="ECO:0000256" key="1">
    <source>
        <dbReference type="ARBA" id="ARBA00004377"/>
    </source>
</evidence>
<dbReference type="CDD" id="cd06503">
    <property type="entry name" value="ATP-synt_Fo_b"/>
    <property type="match status" value="1"/>
</dbReference>
<evidence type="ECO:0000256" key="7">
    <source>
        <dbReference type="ARBA" id="ARBA00022781"/>
    </source>
</evidence>
<keyword evidence="17" id="KW-0175">Coiled coil</keyword>
<evidence type="ECO:0000313" key="18">
    <source>
        <dbReference type="EMBL" id="PTW62227.1"/>
    </source>
</evidence>
<dbReference type="Proteomes" id="UP000244081">
    <property type="component" value="Unassembled WGS sequence"/>
</dbReference>